<dbReference type="PANTHER" id="PTHR14136">
    <property type="entry name" value="BTB_POZ DOMAIN-CONTAINING PROTEIN KCTD9"/>
    <property type="match status" value="1"/>
</dbReference>
<evidence type="ECO:0000259" key="8">
    <source>
        <dbReference type="PROSITE" id="PS51490"/>
    </source>
</evidence>
<dbReference type="SUPFAM" id="SSF141571">
    <property type="entry name" value="Pentapeptide repeat-like"/>
    <property type="match status" value="1"/>
</dbReference>
<protein>
    <recommendedName>
        <fullName evidence="6">BTB/POZ domain-containing protein KCTD9</fullName>
    </recommendedName>
</protein>
<sequence length="430" mass="47260">MRRVTLFVNGASKHGKVVAVYGTLSDLLSVASSKLGIRASSLFNGKGGLIDDIALIRDDDVLYVSEGDSFVGEHFNSIFLVKIGKLDHYYKTRVSSYLPGESVLIVINIHFSDPQDKVNGASEQPGAHSDWLTLNIGGRLFTTTRSTLVTKEPESMLAHMFRDKYVWGNKQDEHGAYLIDRSPEYFEPILNYLRHGQLIINEGVNIRGVLEEARFFGIEQLAEQLEVALKNTQPPEDHSPISRKEFVRFLLATPTKSELRCQGLNFSGADLSRLDLRYINFKMANLSRCNLTHANLCCSNLERADLSGANLDGANLQGVKMLCSNAEGASLRGCNFEDPSGLKANLEGANLKGVDMEGSQMTGINLRVATLKNAKLKNCNLRGATLAGTDLENCDLSGCDLQEANLRGSNVKGAIFEEMLTPLHMSQSVR</sequence>
<dbReference type="Pfam" id="PF02214">
    <property type="entry name" value="BTB_2"/>
    <property type="match status" value="1"/>
</dbReference>
<comment type="caution">
    <text evidence="9">The sequence shown here is derived from an EMBL/GenBank/DDBJ whole genome shotgun (WGS) entry which is preliminary data.</text>
</comment>
<evidence type="ECO:0000256" key="3">
    <source>
        <dbReference type="ARBA" id="ARBA00022737"/>
    </source>
</evidence>
<dbReference type="InterPro" id="IPR021789">
    <property type="entry name" value="KHA_dom"/>
</dbReference>
<organism evidence="9 10">
    <name type="scientific">Merluccius polli</name>
    <name type="common">Benguela hake</name>
    <name type="synonym">Merluccius cadenati</name>
    <dbReference type="NCBI Taxonomy" id="89951"/>
    <lineage>
        <taxon>Eukaryota</taxon>
        <taxon>Metazoa</taxon>
        <taxon>Chordata</taxon>
        <taxon>Craniata</taxon>
        <taxon>Vertebrata</taxon>
        <taxon>Euteleostomi</taxon>
        <taxon>Actinopterygii</taxon>
        <taxon>Neopterygii</taxon>
        <taxon>Teleostei</taxon>
        <taxon>Neoteleostei</taxon>
        <taxon>Acanthomorphata</taxon>
        <taxon>Zeiogadaria</taxon>
        <taxon>Gadariae</taxon>
        <taxon>Gadiformes</taxon>
        <taxon>Gadoidei</taxon>
        <taxon>Merlucciidae</taxon>
        <taxon>Merluccius</taxon>
    </lineage>
</organism>
<evidence type="ECO:0000259" key="7">
    <source>
        <dbReference type="PROSITE" id="PS50097"/>
    </source>
</evidence>
<evidence type="ECO:0000256" key="4">
    <source>
        <dbReference type="ARBA" id="ARBA00022786"/>
    </source>
</evidence>
<accession>A0AA47MG02</accession>
<dbReference type="InterPro" id="IPR003131">
    <property type="entry name" value="T1-type_BTB"/>
</dbReference>
<comment type="pathway">
    <text evidence="1">Protein modification; protein ubiquitination.</text>
</comment>
<dbReference type="AlphaFoldDB" id="A0AA47MG02"/>
<dbReference type="FunFam" id="2.160.20.80:FF:000002">
    <property type="entry name" value="Potassium channel tetramerization domain-containing 9a"/>
    <property type="match status" value="1"/>
</dbReference>
<dbReference type="Gene3D" id="2.160.20.80">
    <property type="entry name" value="E3 ubiquitin-protein ligase SopA"/>
    <property type="match status" value="1"/>
</dbReference>
<dbReference type="InterPro" id="IPR001646">
    <property type="entry name" value="5peptide_repeat"/>
</dbReference>
<dbReference type="CDD" id="cd17073">
    <property type="entry name" value="KHA"/>
    <property type="match status" value="1"/>
</dbReference>
<keyword evidence="10" id="KW-1185">Reference proteome</keyword>
<keyword evidence="4" id="KW-0833">Ubl conjugation pathway</keyword>
<dbReference type="Gene3D" id="3.30.710.10">
    <property type="entry name" value="Potassium Channel Kv1.1, Chain A"/>
    <property type="match status" value="1"/>
</dbReference>
<name>A0AA47MG02_MERPO</name>
<dbReference type="GO" id="GO:0051260">
    <property type="term" value="P:protein homooligomerization"/>
    <property type="evidence" value="ECO:0007669"/>
    <property type="project" value="InterPro"/>
</dbReference>
<evidence type="ECO:0000256" key="5">
    <source>
        <dbReference type="ARBA" id="ARBA00053523"/>
    </source>
</evidence>
<evidence type="ECO:0000256" key="6">
    <source>
        <dbReference type="ARBA" id="ARBA00073142"/>
    </source>
</evidence>
<dbReference type="SUPFAM" id="SSF54695">
    <property type="entry name" value="POZ domain"/>
    <property type="match status" value="1"/>
</dbReference>
<dbReference type="FunFam" id="3.30.710.10:FF:000044">
    <property type="entry name" value="BTB/POZ domain-containing protein KCTD9 isoform X1"/>
    <property type="match status" value="1"/>
</dbReference>
<reference evidence="9" key="1">
    <citation type="journal article" date="2023" name="Front. Mar. Sci.">
        <title>A new Merluccius polli reference genome to investigate the effects of global change in West African waters.</title>
        <authorList>
            <person name="Mateo J.L."/>
            <person name="Blanco-Fernandez C."/>
            <person name="Garcia-Vazquez E."/>
            <person name="Machado-Schiaffino G."/>
        </authorList>
    </citation>
    <scope>NUCLEOTIDE SEQUENCE</scope>
    <source>
        <strain evidence="9">C29</strain>
        <tissue evidence="9">Fin</tissue>
    </source>
</reference>
<evidence type="ECO:0000256" key="1">
    <source>
        <dbReference type="ARBA" id="ARBA00004906"/>
    </source>
</evidence>
<evidence type="ECO:0000313" key="9">
    <source>
        <dbReference type="EMBL" id="KAK0139382.1"/>
    </source>
</evidence>
<dbReference type="Proteomes" id="UP001174136">
    <property type="component" value="Unassembled WGS sequence"/>
</dbReference>
<comment type="function">
    <text evidence="5">Substrate-specific adapter of a BCR (BTB-CUL3-RBX1) E3 ubiquitin-protein ligase complex, which mediates the ubiquitination of target proteins, leading to their degradation by the proteasome.</text>
</comment>
<dbReference type="SMART" id="SM00225">
    <property type="entry name" value="BTB"/>
    <property type="match status" value="1"/>
</dbReference>
<evidence type="ECO:0000313" key="10">
    <source>
        <dbReference type="Proteomes" id="UP001174136"/>
    </source>
</evidence>
<keyword evidence="2" id="KW-0597">Phosphoprotein</keyword>
<dbReference type="PROSITE" id="PS51490">
    <property type="entry name" value="KHA"/>
    <property type="match status" value="1"/>
</dbReference>
<proteinExistence type="predicted"/>
<dbReference type="Pfam" id="PF11834">
    <property type="entry name" value="KHA"/>
    <property type="match status" value="1"/>
</dbReference>
<dbReference type="InterPro" id="IPR051082">
    <property type="entry name" value="Pentapeptide-BTB/POZ_domain"/>
</dbReference>
<dbReference type="EMBL" id="JAOPHQ010004401">
    <property type="protein sequence ID" value="KAK0139382.1"/>
    <property type="molecule type" value="Genomic_DNA"/>
</dbReference>
<dbReference type="CDD" id="cd18368">
    <property type="entry name" value="BTB_POZ_KCTD9"/>
    <property type="match status" value="1"/>
</dbReference>
<dbReference type="PROSITE" id="PS50097">
    <property type="entry name" value="BTB"/>
    <property type="match status" value="1"/>
</dbReference>
<dbReference type="InterPro" id="IPR011333">
    <property type="entry name" value="SKP1/BTB/POZ_sf"/>
</dbReference>
<dbReference type="InterPro" id="IPR000210">
    <property type="entry name" value="BTB/POZ_dom"/>
</dbReference>
<feature type="domain" description="KHA" evidence="8">
    <location>
        <begin position="3"/>
        <end position="82"/>
    </location>
</feature>
<keyword evidence="3" id="KW-0677">Repeat</keyword>
<dbReference type="PANTHER" id="PTHR14136:SF17">
    <property type="entry name" value="BTB_POZ DOMAIN-CONTAINING PROTEIN KCTD9"/>
    <property type="match status" value="1"/>
</dbReference>
<evidence type="ECO:0000256" key="2">
    <source>
        <dbReference type="ARBA" id="ARBA00022553"/>
    </source>
</evidence>
<gene>
    <name evidence="9" type="primary">KCTD9</name>
    <name evidence="9" type="ORF">N1851_023902</name>
</gene>
<feature type="domain" description="BTB" evidence="7">
    <location>
        <begin position="132"/>
        <end position="202"/>
    </location>
</feature>
<dbReference type="Pfam" id="PF00805">
    <property type="entry name" value="Pentapeptide"/>
    <property type="match status" value="2"/>
</dbReference>